<name>A0A1R1AUF7_PAELA</name>
<evidence type="ECO:0000313" key="1">
    <source>
        <dbReference type="EMBL" id="OME89134.1"/>
    </source>
</evidence>
<reference evidence="1 2" key="1">
    <citation type="submission" date="2016-11" db="EMBL/GenBank/DDBJ databases">
        <title>Paenibacillus species isolates.</title>
        <authorList>
            <person name="Beno S.M."/>
        </authorList>
    </citation>
    <scope>NUCLEOTIDE SEQUENCE [LARGE SCALE GENOMIC DNA]</scope>
    <source>
        <strain evidence="1 2">FSL F4-0100</strain>
    </source>
</reference>
<organism evidence="1 2">
    <name type="scientific">Paenibacillus lautus</name>
    <name type="common">Bacillus lautus</name>
    <dbReference type="NCBI Taxonomy" id="1401"/>
    <lineage>
        <taxon>Bacteria</taxon>
        <taxon>Bacillati</taxon>
        <taxon>Bacillota</taxon>
        <taxon>Bacilli</taxon>
        <taxon>Bacillales</taxon>
        <taxon>Paenibacillaceae</taxon>
        <taxon>Paenibacillus</taxon>
    </lineage>
</organism>
<dbReference type="OrthoDB" id="2966919at2"/>
<comment type="caution">
    <text evidence="1">The sequence shown here is derived from an EMBL/GenBank/DDBJ whole genome shotgun (WGS) entry which is preliminary data.</text>
</comment>
<dbReference type="Proteomes" id="UP000187074">
    <property type="component" value="Unassembled WGS sequence"/>
</dbReference>
<dbReference type="AlphaFoldDB" id="A0A1R1AUF7"/>
<dbReference type="RefSeq" id="WP_076325551.1">
    <property type="nucleotide sequence ID" value="NZ_MRTF01000011.1"/>
</dbReference>
<dbReference type="EMBL" id="MRTF01000011">
    <property type="protein sequence ID" value="OME89134.1"/>
    <property type="molecule type" value="Genomic_DNA"/>
</dbReference>
<dbReference type="STRING" id="1401.BK123_27580"/>
<proteinExistence type="predicted"/>
<gene>
    <name evidence="1" type="ORF">BK123_27580</name>
</gene>
<accession>A0A1R1AUF7</accession>
<evidence type="ECO:0000313" key="2">
    <source>
        <dbReference type="Proteomes" id="UP000187074"/>
    </source>
</evidence>
<protein>
    <submittedName>
        <fullName evidence="1">Uncharacterized protein</fullName>
    </submittedName>
</protein>
<sequence length="345" mass="41130">MDIRKNAFAFLTFEDLFGRKSDYNELEQKIERQDNIAYMLPLLSQLASLRPNSNDYALIVSDFMKYLDFLMKRELDSAKELYPEFDVAAGMKEIQRRFKNVMRERVFSSPQVSMFLMKHLMVLGSFDSDKEIVDSRLDYIETITMLLMTADHTSPPSINGILVEVFRSYMFYSMSELGTHLSRTLYIYCDLARKEELFGNEFVNINKKFEEQFGCSVEDYIFILFAMYVLFQKKLLDKSQLTYNWFQDVDFTFKQTKLTEVANDIVKSISFTFEEANEELKETYKNPWEFKFFMEKPLFKFKDEAVFPVNMKFLEDNFYEGLFWKMRSCYPEDDSSFQAFFGRPF</sequence>